<gene>
    <name evidence="7" type="ORF">A5630_07820</name>
</gene>
<dbReference type="AlphaFoldDB" id="A0A1A3GLT4"/>
<sequence>MVFNRAMAGAQSHHGNRHGRSEAAREAVLRAADDLLVEKGFSGVTMEGIAKAAGVAKQTVYRWWGSKTEVLMDAFLEDAAAALEPPDTGSLDSDLRAHLRDTAHFLTTDDAGAVYRALIGQSQHDSELAQTFRSRYLDDQRTRDQKPFLRAIERNELPPETDVAALAEWLVGPVHHRVIVTGEPIDDAFLDAVVDVVLAVSASALSHDSKST</sequence>
<dbReference type="Gene3D" id="1.10.357.10">
    <property type="entry name" value="Tetracycline Repressor, domain 2"/>
    <property type="match status" value="1"/>
</dbReference>
<dbReference type="Pfam" id="PF00440">
    <property type="entry name" value="TetR_N"/>
    <property type="match status" value="1"/>
</dbReference>
<evidence type="ECO:0000256" key="3">
    <source>
        <dbReference type="ARBA" id="ARBA00023163"/>
    </source>
</evidence>
<dbReference type="PRINTS" id="PR00455">
    <property type="entry name" value="HTHTETR"/>
</dbReference>
<dbReference type="InterPro" id="IPR001647">
    <property type="entry name" value="HTH_TetR"/>
</dbReference>
<reference evidence="8" key="1">
    <citation type="submission" date="2016-06" db="EMBL/GenBank/DDBJ databases">
        <authorList>
            <person name="Sutton G."/>
            <person name="Brinkac L."/>
            <person name="Sanka R."/>
            <person name="Adams M."/>
            <person name="Lau E."/>
            <person name="Garcia-Basteiro A."/>
            <person name="Lopez-Varela E."/>
            <person name="Palencia S."/>
        </authorList>
    </citation>
    <scope>NUCLEOTIDE SEQUENCE [LARGE SCALE GENOMIC DNA]</scope>
    <source>
        <strain evidence="8">1127319.6</strain>
    </source>
</reference>
<dbReference type="SUPFAM" id="SSF48498">
    <property type="entry name" value="Tetracyclin repressor-like, C-terminal domain"/>
    <property type="match status" value="1"/>
</dbReference>
<comment type="caution">
    <text evidence="7">The sequence shown here is derived from an EMBL/GenBank/DDBJ whole genome shotgun (WGS) entry which is preliminary data.</text>
</comment>
<dbReference type="Gene3D" id="1.10.10.60">
    <property type="entry name" value="Homeodomain-like"/>
    <property type="match status" value="1"/>
</dbReference>
<protein>
    <submittedName>
        <fullName evidence="7">TetR family transcriptional regulator</fullName>
    </submittedName>
</protein>
<evidence type="ECO:0000313" key="8">
    <source>
        <dbReference type="Proteomes" id="UP000093898"/>
    </source>
</evidence>
<evidence type="ECO:0000256" key="1">
    <source>
        <dbReference type="ARBA" id="ARBA00023015"/>
    </source>
</evidence>
<dbReference type="SUPFAM" id="SSF46689">
    <property type="entry name" value="Homeodomain-like"/>
    <property type="match status" value="1"/>
</dbReference>
<dbReference type="PROSITE" id="PS50977">
    <property type="entry name" value="HTH_TETR_2"/>
    <property type="match status" value="1"/>
</dbReference>
<keyword evidence="2 4" id="KW-0238">DNA-binding</keyword>
<dbReference type="PANTHER" id="PTHR30055">
    <property type="entry name" value="HTH-TYPE TRANSCRIPTIONAL REGULATOR RUTR"/>
    <property type="match status" value="1"/>
</dbReference>
<evidence type="ECO:0000256" key="4">
    <source>
        <dbReference type="PROSITE-ProRule" id="PRU00335"/>
    </source>
</evidence>
<dbReference type="STRING" id="56689.GCA_001291445_02649"/>
<keyword evidence="3" id="KW-0804">Transcription</keyword>
<feature type="DNA-binding region" description="H-T-H motif" evidence="4">
    <location>
        <begin position="45"/>
        <end position="64"/>
    </location>
</feature>
<accession>A0A1A3GLT4</accession>
<feature type="domain" description="HTH tetR-type" evidence="6">
    <location>
        <begin position="22"/>
        <end position="82"/>
    </location>
</feature>
<evidence type="ECO:0000256" key="2">
    <source>
        <dbReference type="ARBA" id="ARBA00023125"/>
    </source>
</evidence>
<evidence type="ECO:0000256" key="5">
    <source>
        <dbReference type="SAM" id="MobiDB-lite"/>
    </source>
</evidence>
<feature type="region of interest" description="Disordered" evidence="5">
    <location>
        <begin position="1"/>
        <end position="23"/>
    </location>
</feature>
<organism evidence="7 8">
    <name type="scientific">Mycolicibacterium mucogenicum</name>
    <name type="common">Mycobacterium mucogenicum</name>
    <dbReference type="NCBI Taxonomy" id="56689"/>
    <lineage>
        <taxon>Bacteria</taxon>
        <taxon>Bacillati</taxon>
        <taxon>Actinomycetota</taxon>
        <taxon>Actinomycetes</taxon>
        <taxon>Mycobacteriales</taxon>
        <taxon>Mycobacteriaceae</taxon>
        <taxon>Mycolicibacterium</taxon>
    </lineage>
</organism>
<dbReference type="InterPro" id="IPR009057">
    <property type="entry name" value="Homeodomain-like_sf"/>
</dbReference>
<dbReference type="GO" id="GO:0003700">
    <property type="term" value="F:DNA-binding transcription factor activity"/>
    <property type="evidence" value="ECO:0007669"/>
    <property type="project" value="TreeGrafter"/>
</dbReference>
<dbReference type="InterPro" id="IPR050109">
    <property type="entry name" value="HTH-type_TetR-like_transc_reg"/>
</dbReference>
<dbReference type="GO" id="GO:0000976">
    <property type="term" value="F:transcription cis-regulatory region binding"/>
    <property type="evidence" value="ECO:0007669"/>
    <property type="project" value="TreeGrafter"/>
</dbReference>
<name>A0A1A3GLT4_MYCMU</name>
<dbReference type="Pfam" id="PF16859">
    <property type="entry name" value="TetR_C_11"/>
    <property type="match status" value="1"/>
</dbReference>
<proteinExistence type="predicted"/>
<evidence type="ECO:0000259" key="6">
    <source>
        <dbReference type="PROSITE" id="PS50977"/>
    </source>
</evidence>
<dbReference type="EMBL" id="LZLC01000250">
    <property type="protein sequence ID" value="OBJ36283.1"/>
    <property type="molecule type" value="Genomic_DNA"/>
</dbReference>
<dbReference type="InterPro" id="IPR011075">
    <property type="entry name" value="TetR_C"/>
</dbReference>
<dbReference type="Proteomes" id="UP000093898">
    <property type="component" value="Unassembled WGS sequence"/>
</dbReference>
<dbReference type="InterPro" id="IPR036271">
    <property type="entry name" value="Tet_transcr_reg_TetR-rel_C_sf"/>
</dbReference>
<evidence type="ECO:0000313" key="7">
    <source>
        <dbReference type="EMBL" id="OBJ36283.1"/>
    </source>
</evidence>
<dbReference type="PANTHER" id="PTHR30055:SF148">
    <property type="entry name" value="TETR-FAMILY TRANSCRIPTIONAL REGULATOR"/>
    <property type="match status" value="1"/>
</dbReference>
<keyword evidence="1" id="KW-0805">Transcription regulation</keyword>